<reference evidence="2" key="1">
    <citation type="submission" date="2011-12" db="EMBL/GenBank/DDBJ databases">
        <authorList>
            <consortium name="The Broad Institute Genome Sequencing Platform"/>
            <person name="Russ C."/>
            <person name="Tyler B."/>
            <person name="Panabieres F."/>
            <person name="Shan W."/>
            <person name="Tripathy S."/>
            <person name="Grunwald N."/>
            <person name="Machado M."/>
            <person name="Young S.K."/>
            <person name="Zeng Q."/>
            <person name="Gargeya S."/>
            <person name="Fitzgerald M."/>
            <person name="Haas B."/>
            <person name="Abouelleil A."/>
            <person name="Alvarado L."/>
            <person name="Arachchi H.M."/>
            <person name="Berlin A."/>
            <person name="Chapman S.B."/>
            <person name="Gearin G."/>
            <person name="Goldberg J."/>
            <person name="Griggs A."/>
            <person name="Gujja S."/>
            <person name="Hansen M."/>
            <person name="Heiman D."/>
            <person name="Howarth C."/>
            <person name="Larimer J."/>
            <person name="Lui A."/>
            <person name="MacDonald P.J.P."/>
            <person name="McCowen C."/>
            <person name="Montmayeur A."/>
            <person name="Murphy C."/>
            <person name="Neiman D."/>
            <person name="Pearson M."/>
            <person name="Priest M."/>
            <person name="Roberts A."/>
            <person name="Saif S."/>
            <person name="Shea T."/>
            <person name="Sisk P."/>
            <person name="Stolte C."/>
            <person name="Sykes S."/>
            <person name="Wortman J."/>
            <person name="Nusbaum C."/>
            <person name="Birren B."/>
        </authorList>
    </citation>
    <scope>NUCLEOTIDE SEQUENCE [LARGE SCALE GENOMIC DNA]</scope>
    <source>
        <strain evidence="2">INRA-310</strain>
    </source>
</reference>
<dbReference type="Proteomes" id="UP000018817">
    <property type="component" value="Unassembled WGS sequence"/>
</dbReference>
<evidence type="ECO:0000313" key="1">
    <source>
        <dbReference type="EMBL" id="ETN10411.1"/>
    </source>
</evidence>
<dbReference type="AlphaFoldDB" id="W2QC28"/>
<gene>
    <name evidence="1" type="ORF">PPTG_22737</name>
</gene>
<dbReference type="VEuPathDB" id="FungiDB:PPTG_22737"/>
<accession>W2QC28</accession>
<evidence type="ECO:0000313" key="2">
    <source>
        <dbReference type="Proteomes" id="UP000018817"/>
    </source>
</evidence>
<proteinExistence type="predicted"/>
<name>W2QC28_PHYN3</name>
<protein>
    <submittedName>
        <fullName evidence="1">Uncharacterized protein</fullName>
    </submittedName>
</protein>
<dbReference type="RefSeq" id="XP_008904172.1">
    <property type="nucleotide sequence ID" value="XM_008905924.1"/>
</dbReference>
<reference evidence="1 2" key="2">
    <citation type="submission" date="2013-11" db="EMBL/GenBank/DDBJ databases">
        <title>The Genome Sequence of Phytophthora parasitica INRA-310.</title>
        <authorList>
            <consortium name="The Broad Institute Genomics Platform"/>
            <person name="Russ C."/>
            <person name="Tyler B."/>
            <person name="Panabieres F."/>
            <person name="Shan W."/>
            <person name="Tripathy S."/>
            <person name="Grunwald N."/>
            <person name="Machado M."/>
            <person name="Johnson C.S."/>
            <person name="Arredondo F."/>
            <person name="Hong C."/>
            <person name="Coffey M."/>
            <person name="Young S.K."/>
            <person name="Zeng Q."/>
            <person name="Gargeya S."/>
            <person name="Fitzgerald M."/>
            <person name="Abouelleil A."/>
            <person name="Alvarado L."/>
            <person name="Chapman S.B."/>
            <person name="Gainer-Dewar J."/>
            <person name="Goldberg J."/>
            <person name="Griggs A."/>
            <person name="Gujja S."/>
            <person name="Hansen M."/>
            <person name="Howarth C."/>
            <person name="Imamovic A."/>
            <person name="Ireland A."/>
            <person name="Larimer J."/>
            <person name="McCowan C."/>
            <person name="Murphy C."/>
            <person name="Pearson M."/>
            <person name="Poon T.W."/>
            <person name="Priest M."/>
            <person name="Roberts A."/>
            <person name="Saif S."/>
            <person name="Shea T."/>
            <person name="Sykes S."/>
            <person name="Wortman J."/>
            <person name="Nusbaum C."/>
            <person name="Birren B."/>
        </authorList>
    </citation>
    <scope>NUCLEOTIDE SEQUENCE [LARGE SCALE GENOMIC DNA]</scope>
    <source>
        <strain evidence="1 2">INRA-310</strain>
    </source>
</reference>
<organism evidence="1 2">
    <name type="scientific">Phytophthora nicotianae (strain INRA-310)</name>
    <name type="common">Phytophthora parasitica</name>
    <dbReference type="NCBI Taxonomy" id="761204"/>
    <lineage>
        <taxon>Eukaryota</taxon>
        <taxon>Sar</taxon>
        <taxon>Stramenopiles</taxon>
        <taxon>Oomycota</taxon>
        <taxon>Peronosporomycetes</taxon>
        <taxon>Peronosporales</taxon>
        <taxon>Peronosporaceae</taxon>
        <taxon>Phytophthora</taxon>
    </lineage>
</organism>
<dbReference type="GeneID" id="20191336"/>
<sequence>MERLRAVVSYADQGVTVGTAARETECSMGVCCDGDRFDKIRQNQASGAV</sequence>
<dbReference type="EMBL" id="KI669582">
    <property type="protein sequence ID" value="ETN10411.1"/>
    <property type="molecule type" value="Genomic_DNA"/>
</dbReference>